<evidence type="ECO:0008006" key="3">
    <source>
        <dbReference type="Google" id="ProtNLM"/>
    </source>
</evidence>
<evidence type="ECO:0000313" key="1">
    <source>
        <dbReference type="EMBL" id="QDV71859.1"/>
    </source>
</evidence>
<sequence length="376" mass="43800">MPRRKSALQQKIDELTKKLASMREEALKRAGYKEFGTSQVASFHGIIGGKNNTYVDAIREIFLSPSQFIAEWKEGALEEAESRDARDRETYGRLYQNAAVHRIIRLLKDPLVNSYVETFLERNFCRQYHARTRVKPEDALWELWFGAKNQEYGLFITPRYDEIWENDVSEIRRVSFDYWTIEHVLTSGLIVPKKKRIHKIKDLDHLFDLYQDVFIRSTGSSYSKAFGHRYEEYVREQKFPLAVPFMIPEFRYEGASTSHKYRLDFTILSANRGCKVGIELSPWSTHGRVLAKKKLQASGGESAVEKERIRKWEADTTKRNSYFKQYGITTLTFTNSDLKNIHECFANVVEYLQSTGSKRRALPDVQSRIVGYKLGS</sequence>
<name>A0A518K266_9BACT</name>
<proteinExistence type="predicted"/>
<organism evidence="1 2">
    <name type="scientific">Botrimarina mediterranea</name>
    <dbReference type="NCBI Taxonomy" id="2528022"/>
    <lineage>
        <taxon>Bacteria</taxon>
        <taxon>Pseudomonadati</taxon>
        <taxon>Planctomycetota</taxon>
        <taxon>Planctomycetia</taxon>
        <taxon>Pirellulales</taxon>
        <taxon>Lacipirellulaceae</taxon>
        <taxon>Botrimarina</taxon>
    </lineage>
</organism>
<dbReference type="KEGG" id="bmei:Spa11_00280"/>
<gene>
    <name evidence="1" type="ORF">Spa11_00280</name>
</gene>
<reference evidence="1 2" key="1">
    <citation type="submission" date="2019-02" db="EMBL/GenBank/DDBJ databases">
        <title>Deep-cultivation of Planctomycetes and their phenomic and genomic characterization uncovers novel biology.</title>
        <authorList>
            <person name="Wiegand S."/>
            <person name="Jogler M."/>
            <person name="Boedeker C."/>
            <person name="Pinto D."/>
            <person name="Vollmers J."/>
            <person name="Rivas-Marin E."/>
            <person name="Kohn T."/>
            <person name="Peeters S.H."/>
            <person name="Heuer A."/>
            <person name="Rast P."/>
            <person name="Oberbeckmann S."/>
            <person name="Bunk B."/>
            <person name="Jeske O."/>
            <person name="Meyerdierks A."/>
            <person name="Storesund J.E."/>
            <person name="Kallscheuer N."/>
            <person name="Luecker S."/>
            <person name="Lage O.M."/>
            <person name="Pohl T."/>
            <person name="Merkel B.J."/>
            <person name="Hornburger P."/>
            <person name="Mueller R.-W."/>
            <person name="Bruemmer F."/>
            <person name="Labrenz M."/>
            <person name="Spormann A.M."/>
            <person name="Op den Camp H."/>
            <person name="Overmann J."/>
            <person name="Amann R."/>
            <person name="Jetten M.S.M."/>
            <person name="Mascher T."/>
            <person name="Medema M.H."/>
            <person name="Devos D.P."/>
            <person name="Kaster A.-K."/>
            <person name="Ovreas L."/>
            <person name="Rohde M."/>
            <person name="Galperin M.Y."/>
            <person name="Jogler C."/>
        </authorList>
    </citation>
    <scope>NUCLEOTIDE SEQUENCE [LARGE SCALE GENOMIC DNA]</scope>
    <source>
        <strain evidence="1 2">Spa11</strain>
    </source>
</reference>
<keyword evidence="2" id="KW-1185">Reference proteome</keyword>
<accession>A0A518K266</accession>
<dbReference type="AlphaFoldDB" id="A0A518K266"/>
<evidence type="ECO:0000313" key="2">
    <source>
        <dbReference type="Proteomes" id="UP000316426"/>
    </source>
</evidence>
<dbReference type="EMBL" id="CP036349">
    <property type="protein sequence ID" value="QDV71859.1"/>
    <property type="molecule type" value="Genomic_DNA"/>
</dbReference>
<protein>
    <recommendedName>
        <fullName evidence="3">DUF559 domain-containing protein</fullName>
    </recommendedName>
</protein>
<dbReference type="Proteomes" id="UP000316426">
    <property type="component" value="Chromosome"/>
</dbReference>
<dbReference type="RefSeq" id="WP_145105121.1">
    <property type="nucleotide sequence ID" value="NZ_CP036349.1"/>
</dbReference>